<gene>
    <name evidence="2" type="ORF">IAI60_12340</name>
</gene>
<comment type="caution">
    <text evidence="2">The sequence shown here is derived from an EMBL/GenBank/DDBJ whole genome shotgun (WGS) entry which is preliminary data.</text>
</comment>
<name>A0ABS3KD46_9PROT</name>
<organism evidence="2 3">
    <name type="scientific">Roseomonas marmotae</name>
    <dbReference type="NCBI Taxonomy" id="2768161"/>
    <lineage>
        <taxon>Bacteria</taxon>
        <taxon>Pseudomonadati</taxon>
        <taxon>Pseudomonadota</taxon>
        <taxon>Alphaproteobacteria</taxon>
        <taxon>Acetobacterales</taxon>
        <taxon>Roseomonadaceae</taxon>
        <taxon>Roseomonas</taxon>
    </lineage>
</organism>
<dbReference type="Proteomes" id="UP001518990">
    <property type="component" value="Unassembled WGS sequence"/>
</dbReference>
<reference evidence="2 3" key="1">
    <citation type="submission" date="2020-09" db="EMBL/GenBank/DDBJ databases">
        <title>Roseomonas.</title>
        <authorList>
            <person name="Zhu W."/>
        </authorList>
    </citation>
    <scope>NUCLEOTIDE SEQUENCE [LARGE SCALE GENOMIC DNA]</scope>
    <source>
        <strain evidence="2 3">1311</strain>
    </source>
</reference>
<dbReference type="EMBL" id="JACTNF010000011">
    <property type="protein sequence ID" value="MBO1075394.1"/>
    <property type="molecule type" value="Genomic_DNA"/>
</dbReference>
<dbReference type="RefSeq" id="WP_207447590.1">
    <property type="nucleotide sequence ID" value="NZ_CP061091.1"/>
</dbReference>
<evidence type="ECO:0008006" key="4">
    <source>
        <dbReference type="Google" id="ProtNLM"/>
    </source>
</evidence>
<evidence type="ECO:0000313" key="3">
    <source>
        <dbReference type="Proteomes" id="UP001518990"/>
    </source>
</evidence>
<evidence type="ECO:0000313" key="2">
    <source>
        <dbReference type="EMBL" id="MBO1075394.1"/>
    </source>
</evidence>
<feature type="coiled-coil region" evidence="1">
    <location>
        <begin position="22"/>
        <end position="84"/>
    </location>
</feature>
<keyword evidence="3" id="KW-1185">Reference proteome</keyword>
<sequence length="92" mass="10073">MAQDTVVLPFPRHDHDRLRLALRGLEAALAGQAEAMQEFRANLAALRQAASGLEGSVEDYRASLDQTATELRQARRSALELQRLAGRMEASG</sequence>
<evidence type="ECO:0000256" key="1">
    <source>
        <dbReference type="SAM" id="Coils"/>
    </source>
</evidence>
<protein>
    <recommendedName>
        <fullName evidence="4">DUF4164 family protein</fullName>
    </recommendedName>
</protein>
<proteinExistence type="predicted"/>
<accession>A0ABS3KD46</accession>
<keyword evidence="1" id="KW-0175">Coiled coil</keyword>